<feature type="region of interest" description="Disordered" evidence="8">
    <location>
        <begin position="1"/>
        <end position="22"/>
    </location>
</feature>
<dbReference type="RefSeq" id="WP_148590366.1">
    <property type="nucleotide sequence ID" value="NZ_CP042997.1"/>
</dbReference>
<dbReference type="Proteomes" id="UP000324233">
    <property type="component" value="Chromosome"/>
</dbReference>
<evidence type="ECO:0000256" key="8">
    <source>
        <dbReference type="SAM" id="MobiDB-lite"/>
    </source>
</evidence>
<feature type="transmembrane region" description="Helical" evidence="9">
    <location>
        <begin position="125"/>
        <end position="145"/>
    </location>
</feature>
<feature type="transmembrane region" description="Helical" evidence="9">
    <location>
        <begin position="152"/>
        <end position="170"/>
    </location>
</feature>
<proteinExistence type="predicted"/>
<evidence type="ECO:0000256" key="7">
    <source>
        <dbReference type="ARBA" id="ARBA00023136"/>
    </source>
</evidence>
<evidence type="ECO:0000313" key="10">
    <source>
        <dbReference type="EMBL" id="QEH31699.1"/>
    </source>
</evidence>
<sequence precursor="true">MTPKPDVAGTSPPPEEPAGRPGIPLWDLVRGAFEDPSRRVTVLGGAACLGLLLLLFRDTLWDFYYSWTTDENYSHGFLVPLLSLYFANQVAAKGPAPVRGGAILGGLLLAAAILVRLVAIPLPLAFLGELALIAGLAGLFAVLAGSAALRRYWFPFFFLLFMVPLPIALYTRVASPLQLMASQMASAVMNLTGLPVLCEGNHMTLPGGVQMFVAEACSGMRQMTGFLALATAVAYLTTKPGWYRAVVVLAALPIALTANVARIVLTGYVMHYVNPQYASGAYHTLEGILMMGFGLLLLNSLCVLMDQLTPRAEGVGFPGRAMLNMNLVPLPAPKEAS</sequence>
<reference evidence="10 11" key="1">
    <citation type="submission" date="2019-08" db="EMBL/GenBank/DDBJ databases">
        <title>Deep-cultivation of Planctomycetes and their phenomic and genomic characterization uncovers novel biology.</title>
        <authorList>
            <person name="Wiegand S."/>
            <person name="Jogler M."/>
            <person name="Boedeker C."/>
            <person name="Pinto D."/>
            <person name="Vollmers J."/>
            <person name="Rivas-Marin E."/>
            <person name="Kohn T."/>
            <person name="Peeters S.H."/>
            <person name="Heuer A."/>
            <person name="Rast P."/>
            <person name="Oberbeckmann S."/>
            <person name="Bunk B."/>
            <person name="Jeske O."/>
            <person name="Meyerdierks A."/>
            <person name="Storesund J.E."/>
            <person name="Kallscheuer N."/>
            <person name="Luecker S."/>
            <person name="Lage O.M."/>
            <person name="Pohl T."/>
            <person name="Merkel B.J."/>
            <person name="Hornburger P."/>
            <person name="Mueller R.-W."/>
            <person name="Bruemmer F."/>
            <person name="Labrenz M."/>
            <person name="Spormann A.M."/>
            <person name="Op den Camp H."/>
            <person name="Overmann J."/>
            <person name="Amann R."/>
            <person name="Jetten M.S.M."/>
            <person name="Mascher T."/>
            <person name="Medema M.H."/>
            <person name="Devos D.P."/>
            <person name="Kaster A.-K."/>
            <person name="Ovreas L."/>
            <person name="Rohde M."/>
            <person name="Galperin M.Y."/>
            <person name="Jogler C."/>
        </authorList>
    </citation>
    <scope>NUCLEOTIDE SEQUENCE [LARGE SCALE GENOMIC DNA]</scope>
    <source>
        <strain evidence="10 11">OJF2</strain>
    </source>
</reference>
<dbReference type="OrthoDB" id="9797363at2"/>
<evidence type="ECO:0000256" key="1">
    <source>
        <dbReference type="ARBA" id="ARBA00004651"/>
    </source>
</evidence>
<evidence type="ECO:0000256" key="5">
    <source>
        <dbReference type="ARBA" id="ARBA00022801"/>
    </source>
</evidence>
<keyword evidence="7 9" id="KW-0472">Membrane</keyword>
<dbReference type="Pfam" id="PF09721">
    <property type="entry name" value="Exosortase_EpsH"/>
    <property type="match status" value="1"/>
</dbReference>
<feature type="transmembrane region" description="Helical" evidence="9">
    <location>
        <begin position="40"/>
        <end position="60"/>
    </location>
</feature>
<evidence type="ECO:0000256" key="9">
    <source>
        <dbReference type="SAM" id="Phobius"/>
    </source>
</evidence>
<keyword evidence="2" id="KW-1003">Cell membrane</keyword>
<dbReference type="EMBL" id="CP042997">
    <property type="protein sequence ID" value="QEH31699.1"/>
    <property type="molecule type" value="Genomic_DNA"/>
</dbReference>
<evidence type="ECO:0000256" key="4">
    <source>
        <dbReference type="ARBA" id="ARBA00022692"/>
    </source>
</evidence>
<keyword evidence="5" id="KW-0378">Hydrolase</keyword>
<feature type="transmembrane region" description="Helical" evidence="9">
    <location>
        <begin position="220"/>
        <end position="238"/>
    </location>
</feature>
<accession>A0A5B9VUC8</accession>
<dbReference type="NCBIfam" id="TIGR04178">
    <property type="entry name" value="exo_archaeo"/>
    <property type="match status" value="1"/>
</dbReference>
<organism evidence="10 11">
    <name type="scientific">Aquisphaera giovannonii</name>
    <dbReference type="NCBI Taxonomy" id="406548"/>
    <lineage>
        <taxon>Bacteria</taxon>
        <taxon>Pseudomonadati</taxon>
        <taxon>Planctomycetota</taxon>
        <taxon>Planctomycetia</taxon>
        <taxon>Isosphaerales</taxon>
        <taxon>Isosphaeraceae</taxon>
        <taxon>Aquisphaera</taxon>
    </lineage>
</organism>
<feature type="transmembrane region" description="Helical" evidence="9">
    <location>
        <begin position="72"/>
        <end position="88"/>
    </location>
</feature>
<keyword evidence="3" id="KW-0645">Protease</keyword>
<feature type="transmembrane region" description="Helical" evidence="9">
    <location>
        <begin position="285"/>
        <end position="304"/>
    </location>
</feature>
<feature type="transmembrane region" description="Helical" evidence="9">
    <location>
        <begin position="245"/>
        <end position="265"/>
    </location>
</feature>
<dbReference type="GO" id="GO:0008233">
    <property type="term" value="F:peptidase activity"/>
    <property type="evidence" value="ECO:0007669"/>
    <property type="project" value="UniProtKB-KW"/>
</dbReference>
<keyword evidence="4 9" id="KW-0812">Transmembrane</keyword>
<dbReference type="NCBIfam" id="TIGR02602">
    <property type="entry name" value="8TM_EpsH"/>
    <property type="match status" value="1"/>
</dbReference>
<evidence type="ECO:0000256" key="3">
    <source>
        <dbReference type="ARBA" id="ARBA00022670"/>
    </source>
</evidence>
<dbReference type="GO" id="GO:0006508">
    <property type="term" value="P:proteolysis"/>
    <property type="evidence" value="ECO:0007669"/>
    <property type="project" value="UniProtKB-KW"/>
</dbReference>
<keyword evidence="11" id="KW-1185">Reference proteome</keyword>
<dbReference type="InterPro" id="IPR013426">
    <property type="entry name" value="EpsH-like"/>
</dbReference>
<dbReference type="InterPro" id="IPR019127">
    <property type="entry name" value="Exosortase"/>
</dbReference>
<keyword evidence="6 9" id="KW-1133">Transmembrane helix</keyword>
<gene>
    <name evidence="10" type="ORF">OJF2_01640</name>
</gene>
<feature type="transmembrane region" description="Helical" evidence="9">
    <location>
        <begin position="100"/>
        <end position="119"/>
    </location>
</feature>
<protein>
    <submittedName>
        <fullName evidence="10">Transmembrane exosortase (Exosortase_EpsH)</fullName>
    </submittedName>
</protein>
<name>A0A5B9VUC8_9BACT</name>
<dbReference type="InterPro" id="IPR026392">
    <property type="entry name" value="Exo/Archaeosortase_dom"/>
</dbReference>
<dbReference type="GO" id="GO:0005886">
    <property type="term" value="C:plasma membrane"/>
    <property type="evidence" value="ECO:0007669"/>
    <property type="project" value="UniProtKB-SubCell"/>
</dbReference>
<evidence type="ECO:0000256" key="6">
    <source>
        <dbReference type="ARBA" id="ARBA00022989"/>
    </source>
</evidence>
<evidence type="ECO:0000313" key="11">
    <source>
        <dbReference type="Proteomes" id="UP000324233"/>
    </source>
</evidence>
<dbReference type="KEGG" id="agv:OJF2_01640"/>
<dbReference type="AlphaFoldDB" id="A0A5B9VUC8"/>
<comment type="subcellular location">
    <subcellularLocation>
        <location evidence="1">Cell membrane</location>
        <topology evidence="1">Multi-pass membrane protein</topology>
    </subcellularLocation>
</comment>
<evidence type="ECO:0000256" key="2">
    <source>
        <dbReference type="ARBA" id="ARBA00022475"/>
    </source>
</evidence>